<comment type="caution">
    <text evidence="1">The sequence shown here is derived from an EMBL/GenBank/DDBJ whole genome shotgun (WGS) entry which is preliminary data.</text>
</comment>
<reference evidence="1 2" key="2">
    <citation type="journal article" date="2022" name="Mol. Ecol. Resour.">
        <title>The genomes of chicory, endive, great burdock and yacon provide insights into Asteraceae paleo-polyploidization history and plant inulin production.</title>
        <authorList>
            <person name="Fan W."/>
            <person name="Wang S."/>
            <person name="Wang H."/>
            <person name="Wang A."/>
            <person name="Jiang F."/>
            <person name="Liu H."/>
            <person name="Zhao H."/>
            <person name="Xu D."/>
            <person name="Zhang Y."/>
        </authorList>
    </citation>
    <scope>NUCLEOTIDE SEQUENCE [LARGE SCALE GENOMIC DNA]</scope>
    <source>
        <strain evidence="2">cv. Punajuju</strain>
        <tissue evidence="1">Leaves</tissue>
    </source>
</reference>
<keyword evidence="2" id="KW-1185">Reference proteome</keyword>
<evidence type="ECO:0000313" key="2">
    <source>
        <dbReference type="Proteomes" id="UP001055811"/>
    </source>
</evidence>
<sequence length="243" mass="27167">MTIIPQTTTNFPDEKHYAQTLGTKGEKGNRFRVLQIEVIGLMITYTHEDANTPNHHSIHQITPSINNIPPRFLNCINTAAESQHTAATQEEAEKTAATINCICKSFSNNLNWETLNRELKFMNVRNSAIINRVLIQLKELPNAKKALSFFHWPSHFANMTHQTNTYALLIHILVNAKLIKDASALIESMLRRSVVGNCKDPGGSENQSATSQLQNHASSYQPGTCNLKSNRSSSVLSFIHSLM</sequence>
<accession>A0ACB9E298</accession>
<dbReference type="Proteomes" id="UP001055811">
    <property type="component" value="Linkage Group LG04"/>
</dbReference>
<proteinExistence type="predicted"/>
<organism evidence="1 2">
    <name type="scientific">Cichorium intybus</name>
    <name type="common">Chicory</name>
    <dbReference type="NCBI Taxonomy" id="13427"/>
    <lineage>
        <taxon>Eukaryota</taxon>
        <taxon>Viridiplantae</taxon>
        <taxon>Streptophyta</taxon>
        <taxon>Embryophyta</taxon>
        <taxon>Tracheophyta</taxon>
        <taxon>Spermatophyta</taxon>
        <taxon>Magnoliopsida</taxon>
        <taxon>eudicotyledons</taxon>
        <taxon>Gunneridae</taxon>
        <taxon>Pentapetalae</taxon>
        <taxon>asterids</taxon>
        <taxon>campanulids</taxon>
        <taxon>Asterales</taxon>
        <taxon>Asteraceae</taxon>
        <taxon>Cichorioideae</taxon>
        <taxon>Cichorieae</taxon>
        <taxon>Cichoriinae</taxon>
        <taxon>Cichorium</taxon>
    </lineage>
</organism>
<protein>
    <submittedName>
        <fullName evidence="1">Uncharacterized protein</fullName>
    </submittedName>
</protein>
<evidence type="ECO:0000313" key="1">
    <source>
        <dbReference type="EMBL" id="KAI3753129.1"/>
    </source>
</evidence>
<name>A0ACB9E298_CICIN</name>
<gene>
    <name evidence="1" type="ORF">L2E82_25174</name>
</gene>
<dbReference type="EMBL" id="CM042012">
    <property type="protein sequence ID" value="KAI3753129.1"/>
    <property type="molecule type" value="Genomic_DNA"/>
</dbReference>
<reference evidence="2" key="1">
    <citation type="journal article" date="2022" name="Mol. Ecol. Resour.">
        <title>The genomes of chicory, endive, great burdock and yacon provide insights into Asteraceae palaeo-polyploidization history and plant inulin production.</title>
        <authorList>
            <person name="Fan W."/>
            <person name="Wang S."/>
            <person name="Wang H."/>
            <person name="Wang A."/>
            <person name="Jiang F."/>
            <person name="Liu H."/>
            <person name="Zhao H."/>
            <person name="Xu D."/>
            <person name="Zhang Y."/>
        </authorList>
    </citation>
    <scope>NUCLEOTIDE SEQUENCE [LARGE SCALE GENOMIC DNA]</scope>
    <source>
        <strain evidence="2">cv. Punajuju</strain>
    </source>
</reference>